<feature type="domain" description="ATPase AAA-3" evidence="1">
    <location>
        <begin position="39"/>
        <end position="168"/>
    </location>
</feature>
<dbReference type="EMBL" id="FPHM01000140">
    <property type="protein sequence ID" value="SFV69901.1"/>
    <property type="molecule type" value="Genomic_DNA"/>
</dbReference>
<dbReference type="Pfam" id="PF07726">
    <property type="entry name" value="AAA_3"/>
    <property type="match status" value="1"/>
</dbReference>
<dbReference type="GO" id="GO:0016887">
    <property type="term" value="F:ATP hydrolysis activity"/>
    <property type="evidence" value="ECO:0007669"/>
    <property type="project" value="InterPro"/>
</dbReference>
<dbReference type="PANTHER" id="PTHR42759">
    <property type="entry name" value="MOXR FAMILY PROTEIN"/>
    <property type="match status" value="1"/>
</dbReference>
<evidence type="ECO:0000313" key="3">
    <source>
        <dbReference type="EMBL" id="SFV69901.1"/>
    </source>
</evidence>
<dbReference type="InterPro" id="IPR027417">
    <property type="entry name" value="P-loop_NTPase"/>
</dbReference>
<organism evidence="3">
    <name type="scientific">hydrothermal vent metagenome</name>
    <dbReference type="NCBI Taxonomy" id="652676"/>
    <lineage>
        <taxon>unclassified sequences</taxon>
        <taxon>metagenomes</taxon>
        <taxon>ecological metagenomes</taxon>
    </lineage>
</organism>
<reference evidence="3" key="1">
    <citation type="submission" date="2016-10" db="EMBL/GenBank/DDBJ databases">
        <authorList>
            <person name="de Groot N.N."/>
        </authorList>
    </citation>
    <scope>NUCLEOTIDE SEQUENCE</scope>
</reference>
<sequence>MNYTISPEFTPIIDAIETHLIGKKEVIALCLATFFARGHLLLEDIPGVGKTTLAKHLAQVLGLPFGRIQFTSDMLPSDILGINYYNQKQGDFVFKKGPIFSSFLLADEINRSMPKTQSALLQAMEEGIVTIDAVAHKLSQPFFVIGTQNPHEEVGTFPLPNSQLDRFMCSFGIGYPDKISERAILRGDTNHTDSKSETMLSPIEIADYQQKASEVTLSDALLDFLQEIIAYTRESGKFEYGLSTRGALSLTAMIKSWAMLQGRTYATPDDVQMIMPKVCVHRLVFKEGNTTVKRLDVEIFTHIHSDT</sequence>
<dbReference type="SUPFAM" id="SSF52540">
    <property type="entry name" value="P-loop containing nucleoside triphosphate hydrolases"/>
    <property type="match status" value="1"/>
</dbReference>
<dbReference type="InterPro" id="IPR041628">
    <property type="entry name" value="ChlI/MoxR_AAA_lid"/>
</dbReference>
<proteinExistence type="predicted"/>
<protein>
    <submittedName>
        <fullName evidence="3">FIG022979: MoxR-like ATPases</fullName>
    </submittedName>
</protein>
<gene>
    <name evidence="3" type="ORF">MNB_SV-13-1206</name>
</gene>
<dbReference type="Pfam" id="PF17863">
    <property type="entry name" value="AAA_lid_2"/>
    <property type="match status" value="1"/>
</dbReference>
<dbReference type="Gene3D" id="1.10.8.80">
    <property type="entry name" value="Magnesium chelatase subunit I, C-Terminal domain"/>
    <property type="match status" value="1"/>
</dbReference>
<dbReference type="AlphaFoldDB" id="A0A1W1CW77"/>
<name>A0A1W1CW77_9ZZZZ</name>
<dbReference type="InterPro" id="IPR011703">
    <property type="entry name" value="ATPase_AAA-3"/>
</dbReference>
<dbReference type="PIRSF" id="PIRSF002849">
    <property type="entry name" value="AAA_ATPase_chaperone_MoxR_prd"/>
    <property type="match status" value="1"/>
</dbReference>
<dbReference type="CDD" id="cd00009">
    <property type="entry name" value="AAA"/>
    <property type="match status" value="1"/>
</dbReference>
<accession>A0A1W1CW77</accession>
<dbReference type="GO" id="GO:0005524">
    <property type="term" value="F:ATP binding"/>
    <property type="evidence" value="ECO:0007669"/>
    <property type="project" value="InterPro"/>
</dbReference>
<evidence type="ECO:0000259" key="2">
    <source>
        <dbReference type="Pfam" id="PF17863"/>
    </source>
</evidence>
<evidence type="ECO:0000259" key="1">
    <source>
        <dbReference type="Pfam" id="PF07726"/>
    </source>
</evidence>
<dbReference type="Gene3D" id="3.40.50.300">
    <property type="entry name" value="P-loop containing nucleotide triphosphate hydrolases"/>
    <property type="match status" value="1"/>
</dbReference>
<dbReference type="InterPro" id="IPR050764">
    <property type="entry name" value="CbbQ/NirQ/NorQ/GpvN"/>
</dbReference>
<feature type="domain" description="ChlI/MoxR AAA lid" evidence="2">
    <location>
        <begin position="232"/>
        <end position="287"/>
    </location>
</feature>
<dbReference type="PANTHER" id="PTHR42759:SF5">
    <property type="entry name" value="METHANOL DEHYDROGENASE REGULATOR"/>
    <property type="match status" value="1"/>
</dbReference>